<comment type="catalytic activity">
    <reaction evidence="7">
        <text>L-cysteinyl-[prolipoprotein] + a 1,2-diacyl-sn-glycero-3-phospho-(1'-sn-glycerol) = an S-1,2-diacyl-sn-glyceryl-L-cysteinyl-[prolipoprotein] + sn-glycerol 1-phosphate + H(+)</text>
        <dbReference type="Rhea" id="RHEA:56712"/>
        <dbReference type="Rhea" id="RHEA-COMP:14679"/>
        <dbReference type="Rhea" id="RHEA-COMP:14680"/>
        <dbReference type="ChEBI" id="CHEBI:15378"/>
        <dbReference type="ChEBI" id="CHEBI:29950"/>
        <dbReference type="ChEBI" id="CHEBI:57685"/>
        <dbReference type="ChEBI" id="CHEBI:64716"/>
        <dbReference type="ChEBI" id="CHEBI:140658"/>
        <dbReference type="EC" id="2.5.1.145"/>
    </reaction>
</comment>
<evidence type="ECO:0000256" key="4">
    <source>
        <dbReference type="ARBA" id="ARBA00022692"/>
    </source>
</evidence>
<keyword evidence="4 7" id="KW-0812">Transmembrane</keyword>
<dbReference type="UniPathway" id="UPA00664"/>
<feature type="transmembrane region" description="Helical" evidence="7">
    <location>
        <begin position="174"/>
        <end position="191"/>
    </location>
</feature>
<dbReference type="GO" id="GO:0005886">
    <property type="term" value="C:plasma membrane"/>
    <property type="evidence" value="ECO:0007669"/>
    <property type="project" value="UniProtKB-SubCell"/>
</dbReference>
<keyword evidence="5 7" id="KW-1133">Transmembrane helix</keyword>
<dbReference type="EMBL" id="CAADFT010000049">
    <property type="protein sequence ID" value="VFK45487.1"/>
    <property type="molecule type" value="Genomic_DNA"/>
</dbReference>
<comment type="subcellular location">
    <subcellularLocation>
        <location evidence="7">Cell membrane</location>
        <topology evidence="7">Multi-pass membrane protein</topology>
    </subcellularLocation>
</comment>
<organism evidence="8">
    <name type="scientific">Candidatus Kentrum sp. TC</name>
    <dbReference type="NCBI Taxonomy" id="2126339"/>
    <lineage>
        <taxon>Bacteria</taxon>
        <taxon>Pseudomonadati</taxon>
        <taxon>Pseudomonadota</taxon>
        <taxon>Gammaproteobacteria</taxon>
        <taxon>Candidatus Kentrum</taxon>
    </lineage>
</organism>
<evidence type="ECO:0000256" key="6">
    <source>
        <dbReference type="ARBA" id="ARBA00023136"/>
    </source>
</evidence>
<feature type="transmembrane region" description="Helical" evidence="7">
    <location>
        <begin position="198"/>
        <end position="216"/>
    </location>
</feature>
<feature type="binding site" evidence="7">
    <location>
        <position position="137"/>
    </location>
    <ligand>
        <name>a 1,2-diacyl-sn-glycero-3-phospho-(1'-sn-glycerol)</name>
        <dbReference type="ChEBI" id="CHEBI:64716"/>
    </ligand>
</feature>
<evidence type="ECO:0000256" key="3">
    <source>
        <dbReference type="ARBA" id="ARBA00022679"/>
    </source>
</evidence>
<gene>
    <name evidence="7" type="primary">lgt</name>
    <name evidence="8" type="ORF">BECKTC1821E_GA0114239_104918</name>
</gene>
<feature type="transmembrane region" description="Helical" evidence="7">
    <location>
        <begin position="236"/>
        <end position="256"/>
    </location>
</feature>
<keyword evidence="2 7" id="KW-1003">Cell membrane</keyword>
<comment type="function">
    <text evidence="7">Catalyzes the transfer of the diacylglyceryl group from phosphatidylglycerol to the sulfhydryl group of the N-terminal cysteine of a prolipoprotein, the first step in the formation of mature lipoproteins.</text>
</comment>
<feature type="transmembrane region" description="Helical" evidence="7">
    <location>
        <begin position="12"/>
        <end position="34"/>
    </location>
</feature>
<evidence type="ECO:0000256" key="2">
    <source>
        <dbReference type="ARBA" id="ARBA00022475"/>
    </source>
</evidence>
<dbReference type="Pfam" id="PF01790">
    <property type="entry name" value="LGT"/>
    <property type="match status" value="1"/>
</dbReference>
<dbReference type="PROSITE" id="PS01311">
    <property type="entry name" value="LGT"/>
    <property type="match status" value="1"/>
</dbReference>
<feature type="transmembrane region" description="Helical" evidence="7">
    <location>
        <begin position="92"/>
        <end position="111"/>
    </location>
</feature>
<protein>
    <recommendedName>
        <fullName evidence="7">Phosphatidylglycerol--prolipoprotein diacylglyceryl transferase</fullName>
        <ecNumber evidence="7">2.5.1.145</ecNumber>
    </recommendedName>
</protein>
<dbReference type="EC" id="2.5.1.145" evidence="7"/>
<feature type="transmembrane region" description="Helical" evidence="7">
    <location>
        <begin position="54"/>
        <end position="80"/>
    </location>
</feature>
<keyword evidence="3 7" id="KW-0808">Transferase</keyword>
<dbReference type="PANTHER" id="PTHR30589">
    <property type="entry name" value="PROLIPOPROTEIN DIACYLGLYCERYL TRANSFERASE"/>
    <property type="match status" value="1"/>
</dbReference>
<dbReference type="HAMAP" id="MF_01147">
    <property type="entry name" value="Lgt"/>
    <property type="match status" value="1"/>
</dbReference>
<proteinExistence type="inferred from homology"/>
<dbReference type="GO" id="GO:0042158">
    <property type="term" value="P:lipoprotein biosynthetic process"/>
    <property type="evidence" value="ECO:0007669"/>
    <property type="project" value="UniProtKB-UniRule"/>
</dbReference>
<evidence type="ECO:0000256" key="1">
    <source>
        <dbReference type="ARBA" id="ARBA00007150"/>
    </source>
</evidence>
<dbReference type="NCBIfam" id="TIGR00544">
    <property type="entry name" value="lgt"/>
    <property type="match status" value="1"/>
</dbReference>
<comment type="pathway">
    <text evidence="7">Protein modification; lipoprotein biosynthesis (diacylglyceryl transfer).</text>
</comment>
<evidence type="ECO:0000256" key="7">
    <source>
        <dbReference type="HAMAP-Rule" id="MF_01147"/>
    </source>
</evidence>
<accession>A0A450YVB4</accession>
<dbReference type="AlphaFoldDB" id="A0A450YVB4"/>
<sequence length="259" mass="29051">MYLELDPIALQLGSFSIHWYGIMYLLAFGVGWWLGRLRAADALSPWQPAQVDDIVFYCALGAVLGGRIGYTLFYDLAYFIEAPWAIFQVWKGGMSFHGGLLGVCFAMWWYAIRHGRGFFQVADFIAPLTPPGLGAGRLGNFINGELWGKTTDLPWGVVFPHPNAGPLLRHPSQLYEAFLEGAVLFVILWLFSGKPRPTMAVSGLFLVGYGIFRFLVEFIRIPDQFLGYLAFDWLTMGQILSIPMIAMGVSLLLLAYRHQ</sequence>
<evidence type="ECO:0000256" key="5">
    <source>
        <dbReference type="ARBA" id="ARBA00022989"/>
    </source>
</evidence>
<dbReference type="GO" id="GO:0008961">
    <property type="term" value="F:phosphatidylglycerol-prolipoprotein diacylglyceryl transferase activity"/>
    <property type="evidence" value="ECO:0007669"/>
    <property type="project" value="UniProtKB-UniRule"/>
</dbReference>
<comment type="similarity">
    <text evidence="1 7">Belongs to the Lgt family.</text>
</comment>
<evidence type="ECO:0000313" key="8">
    <source>
        <dbReference type="EMBL" id="VFK45487.1"/>
    </source>
</evidence>
<dbReference type="InterPro" id="IPR001640">
    <property type="entry name" value="Lgt"/>
</dbReference>
<dbReference type="PANTHER" id="PTHR30589:SF0">
    <property type="entry name" value="PHOSPHATIDYLGLYCEROL--PROLIPOPROTEIN DIACYLGLYCERYL TRANSFERASE"/>
    <property type="match status" value="1"/>
</dbReference>
<name>A0A450YVB4_9GAMM</name>
<reference evidence="8" key="1">
    <citation type="submission" date="2019-02" db="EMBL/GenBank/DDBJ databases">
        <authorList>
            <person name="Gruber-Vodicka R. H."/>
            <person name="Seah K. B. B."/>
        </authorList>
    </citation>
    <scope>NUCLEOTIDE SEQUENCE</scope>
    <source>
        <strain evidence="8">BECK_BZ125</strain>
    </source>
</reference>
<keyword evidence="6 7" id="KW-0472">Membrane</keyword>
<keyword evidence="8" id="KW-0449">Lipoprotein</keyword>